<reference evidence="5 6" key="1">
    <citation type="submission" date="2014-06" db="EMBL/GenBank/DDBJ databases">
        <title>Draft genome sequence of Idiomarina sp. MCCC 1A10513.</title>
        <authorList>
            <person name="Du J."/>
            <person name="Lai Q."/>
            <person name="Shao Z."/>
        </authorList>
    </citation>
    <scope>NUCLEOTIDE SEQUENCE [LARGE SCALE GENOMIC DNA]</scope>
    <source>
        <strain evidence="5 6">MCCC 1A10513</strain>
    </source>
</reference>
<dbReference type="eggNOG" id="COG0845">
    <property type="taxonomic scope" value="Bacteria"/>
</dbReference>
<name>A0A094IJY9_9GAMM</name>
<feature type="signal peptide" evidence="3">
    <location>
        <begin position="1"/>
        <end position="21"/>
    </location>
</feature>
<dbReference type="EMBL" id="JPIN01000012">
    <property type="protein sequence ID" value="KFZ28035.1"/>
    <property type="molecule type" value="Genomic_DNA"/>
</dbReference>
<keyword evidence="2" id="KW-0175">Coiled coil</keyword>
<keyword evidence="3" id="KW-0732">Signal</keyword>
<comment type="similarity">
    <text evidence="1">Belongs to the membrane fusion protein (MFP) (TC 8.A.1) family.</text>
</comment>
<dbReference type="Gene3D" id="2.40.420.20">
    <property type="match status" value="1"/>
</dbReference>
<gene>
    <name evidence="5" type="ORF">IDAT_10595</name>
</gene>
<dbReference type="GO" id="GO:0015562">
    <property type="term" value="F:efflux transmembrane transporter activity"/>
    <property type="evidence" value="ECO:0007669"/>
    <property type="project" value="TreeGrafter"/>
</dbReference>
<evidence type="ECO:0000256" key="1">
    <source>
        <dbReference type="ARBA" id="ARBA00009477"/>
    </source>
</evidence>
<dbReference type="Proteomes" id="UP000053718">
    <property type="component" value="Unassembled WGS sequence"/>
</dbReference>
<accession>A0A094IJY9</accession>
<keyword evidence="6" id="KW-1185">Reference proteome</keyword>
<dbReference type="PROSITE" id="PS51257">
    <property type="entry name" value="PROKAR_LIPOPROTEIN"/>
    <property type="match status" value="1"/>
</dbReference>
<feature type="chain" id="PRO_5001904392" description="Multidrug resistance protein MdtA-like alpha-helical hairpin domain-containing protein" evidence="3">
    <location>
        <begin position="22"/>
        <end position="358"/>
    </location>
</feature>
<sequence length="358" mass="38341">MLRRYSLLVGVMILLVGCSQAEQAQNAKSIELPVRVIAPQAAAGQQTTLSGIVRAQTEMPLAFEVGGRIAQRTQNAGALLQQGQPIMRLQTYEFEQRLQAAQAELAAADAAVSNARAELRRVEELIAAELASQQQRDQLRLQLTQAERQRDAAQANVALAQEALDDTQLVAPANGVLLEFSAEQDQVVTAGQAVAMFAYAGATEVEVLLPPTALAEPAAYQTAELLLEEQRLPLRLRETAGALAASGKTLRARYQASQSLALPLGSIVKVALKQSAQATWVVPLSAVDMRCSSADPIVCSDSQVWRFVQGKATPVPVRVNRVDGEYAYVTAALNADDEIIAAGTHQLTNGVAVRKAQR</sequence>
<comment type="caution">
    <text evidence="5">The sequence shown here is derived from an EMBL/GenBank/DDBJ whole genome shotgun (WGS) entry which is preliminary data.</text>
</comment>
<organism evidence="5 6">
    <name type="scientific">Pseudidiomarina atlantica</name>
    <dbReference type="NCBI Taxonomy" id="1517416"/>
    <lineage>
        <taxon>Bacteria</taxon>
        <taxon>Pseudomonadati</taxon>
        <taxon>Pseudomonadota</taxon>
        <taxon>Gammaproteobacteria</taxon>
        <taxon>Alteromonadales</taxon>
        <taxon>Idiomarinaceae</taxon>
        <taxon>Pseudidiomarina</taxon>
    </lineage>
</organism>
<dbReference type="Gene3D" id="2.40.50.100">
    <property type="match status" value="1"/>
</dbReference>
<dbReference type="InterPro" id="IPR058624">
    <property type="entry name" value="MdtA-like_HH"/>
</dbReference>
<feature type="coiled-coil region" evidence="2">
    <location>
        <begin position="98"/>
        <end position="163"/>
    </location>
</feature>
<evidence type="ECO:0000313" key="5">
    <source>
        <dbReference type="EMBL" id="KFZ28035.1"/>
    </source>
</evidence>
<dbReference type="PANTHER" id="PTHR30469:SF18">
    <property type="entry name" value="RESISTANCE-NODULATION-CELL DIVISION (RND) EFFLUX MEMBRANE FUSION PROTEIN-RELATED"/>
    <property type="match status" value="1"/>
</dbReference>
<dbReference type="NCBIfam" id="TIGR01730">
    <property type="entry name" value="RND_mfp"/>
    <property type="match status" value="1"/>
</dbReference>
<evidence type="ECO:0000256" key="3">
    <source>
        <dbReference type="SAM" id="SignalP"/>
    </source>
</evidence>
<dbReference type="GO" id="GO:1990281">
    <property type="term" value="C:efflux pump complex"/>
    <property type="evidence" value="ECO:0007669"/>
    <property type="project" value="TreeGrafter"/>
</dbReference>
<dbReference type="AlphaFoldDB" id="A0A094IJY9"/>
<proteinExistence type="inferred from homology"/>
<dbReference type="Gene3D" id="2.40.30.170">
    <property type="match status" value="1"/>
</dbReference>
<dbReference type="Gene3D" id="1.10.287.470">
    <property type="entry name" value="Helix hairpin bin"/>
    <property type="match status" value="1"/>
</dbReference>
<dbReference type="InterPro" id="IPR006143">
    <property type="entry name" value="RND_pump_MFP"/>
</dbReference>
<dbReference type="RefSeq" id="WP_034733416.1">
    <property type="nucleotide sequence ID" value="NZ_JPIN01000012.1"/>
</dbReference>
<dbReference type="SUPFAM" id="SSF111369">
    <property type="entry name" value="HlyD-like secretion proteins"/>
    <property type="match status" value="1"/>
</dbReference>
<dbReference type="OrthoDB" id="9806939at2"/>
<dbReference type="PANTHER" id="PTHR30469">
    <property type="entry name" value="MULTIDRUG RESISTANCE PROTEIN MDTA"/>
    <property type="match status" value="1"/>
</dbReference>
<evidence type="ECO:0000259" key="4">
    <source>
        <dbReference type="Pfam" id="PF25876"/>
    </source>
</evidence>
<evidence type="ECO:0000256" key="2">
    <source>
        <dbReference type="SAM" id="Coils"/>
    </source>
</evidence>
<protein>
    <recommendedName>
        <fullName evidence="4">Multidrug resistance protein MdtA-like alpha-helical hairpin domain-containing protein</fullName>
    </recommendedName>
</protein>
<evidence type="ECO:0000313" key="6">
    <source>
        <dbReference type="Proteomes" id="UP000053718"/>
    </source>
</evidence>
<dbReference type="Pfam" id="PF25876">
    <property type="entry name" value="HH_MFP_RND"/>
    <property type="match status" value="1"/>
</dbReference>
<dbReference type="STRING" id="1517416.IDAT_10595"/>
<feature type="domain" description="Multidrug resistance protein MdtA-like alpha-helical hairpin" evidence="4">
    <location>
        <begin position="98"/>
        <end position="165"/>
    </location>
</feature>